<evidence type="ECO:0000313" key="1">
    <source>
        <dbReference type="WBParaSite" id="MCU_013819-RA"/>
    </source>
</evidence>
<protein>
    <submittedName>
        <fullName evidence="1">EH domain-containing protein</fullName>
    </submittedName>
</protein>
<proteinExistence type="predicted"/>
<dbReference type="WBParaSite" id="MCU_013819-RA">
    <property type="protein sequence ID" value="MCU_013819-RA"/>
    <property type="gene ID" value="MCU_013819"/>
</dbReference>
<accession>A0A5K3FZT1</accession>
<name>A0A5K3FZT1_MESCO</name>
<dbReference type="AlphaFoldDB" id="A0A5K3FZT1"/>
<sequence length="111" mass="12255">MRVATVHFGLRSVSPSRSVAAVVGSTAAIPALPSTSTVWRAHLATLLSLHRSGLFITLLYWLPFISRNFGIHNFEQIETLFDNPSGSKKFVQVLWMLIVVVTQQSTTITES</sequence>
<organism evidence="1">
    <name type="scientific">Mesocestoides corti</name>
    <name type="common">Flatworm</name>
    <dbReference type="NCBI Taxonomy" id="53468"/>
    <lineage>
        <taxon>Eukaryota</taxon>
        <taxon>Metazoa</taxon>
        <taxon>Spiralia</taxon>
        <taxon>Lophotrochozoa</taxon>
        <taxon>Platyhelminthes</taxon>
        <taxon>Cestoda</taxon>
        <taxon>Eucestoda</taxon>
        <taxon>Cyclophyllidea</taxon>
        <taxon>Mesocestoididae</taxon>
        <taxon>Mesocestoides</taxon>
    </lineage>
</organism>
<reference evidence="1" key="1">
    <citation type="submission" date="2019-11" db="UniProtKB">
        <authorList>
            <consortium name="WormBaseParasite"/>
        </authorList>
    </citation>
    <scope>IDENTIFICATION</scope>
</reference>